<feature type="transmembrane region" description="Helical" evidence="1">
    <location>
        <begin position="237"/>
        <end position="254"/>
    </location>
</feature>
<keyword evidence="1" id="KW-1133">Transmembrane helix</keyword>
<protein>
    <submittedName>
        <fullName evidence="2">Uncharacterized protein</fullName>
    </submittedName>
</protein>
<feature type="transmembrane region" description="Helical" evidence="1">
    <location>
        <begin position="291"/>
        <end position="314"/>
    </location>
</feature>
<dbReference type="InterPro" id="IPR049576">
    <property type="entry name" value="HDC-like"/>
</dbReference>
<proteinExistence type="predicted"/>
<accession>A0A1H2VX01</accession>
<dbReference type="EMBL" id="FNOP01000005">
    <property type="protein sequence ID" value="SDW72767.1"/>
    <property type="molecule type" value="Genomic_DNA"/>
</dbReference>
<keyword evidence="1" id="KW-0812">Transmembrane</keyword>
<reference evidence="2 3" key="1">
    <citation type="submission" date="2016-10" db="EMBL/GenBank/DDBJ databases">
        <authorList>
            <person name="Varghese N."/>
            <person name="Submissions S."/>
        </authorList>
    </citation>
    <scope>NUCLEOTIDE SEQUENCE [LARGE SCALE GENOMIC DNA]</scope>
    <source>
        <strain evidence="2 3">WCC6</strain>
    </source>
</reference>
<feature type="transmembrane region" description="Helical" evidence="1">
    <location>
        <begin position="31"/>
        <end position="48"/>
    </location>
</feature>
<organism evidence="2 3">
    <name type="scientific">Acidaminococcus fermentans</name>
    <dbReference type="NCBI Taxonomy" id="905"/>
    <lineage>
        <taxon>Bacteria</taxon>
        <taxon>Bacillati</taxon>
        <taxon>Bacillota</taxon>
        <taxon>Negativicutes</taxon>
        <taxon>Acidaminococcales</taxon>
        <taxon>Acidaminococcaceae</taxon>
        <taxon>Acidaminococcus</taxon>
    </lineage>
</organism>
<keyword evidence="1" id="KW-0472">Membrane</keyword>
<dbReference type="CDD" id="cd21416">
    <property type="entry name" value="HDC_protein"/>
    <property type="match status" value="1"/>
</dbReference>
<dbReference type="RefSeq" id="WP_074705285.1">
    <property type="nucleotide sequence ID" value="NZ_CATYPC010000010.1"/>
</dbReference>
<feature type="transmembrane region" description="Helical" evidence="1">
    <location>
        <begin position="87"/>
        <end position="109"/>
    </location>
</feature>
<evidence type="ECO:0000256" key="1">
    <source>
        <dbReference type="SAM" id="Phobius"/>
    </source>
</evidence>
<sequence length="395" mass="42652">MTMWTALLIVLAVFAFGDLISQLTRARLSSLFVIMMTFLVLFIFKIIPPDIIKRAGLTTLGPISMVMLLLNMGTTIDLAMLKREWRSVAASCIAMAIAIVSCLVLIPFIGRANALAAAPVINGGIIATTTMVKAASDQGLAMTAALAAFLYATQKFVGTLPASYFGLKAARRYVEEFRQLKAEDPDSILDQEELPQDSPRLSWAERNTRRFTIYISLFIGAAAAWLGTIGGKLTHNWVGMFLWCMIIGLVLRNLGLVPANLLKKNANASGFFIFGALTAIVPSLAKVDFSMLGQLGITVVAVFAVTVAGIILAFKILPLWKIVGDKDLCIGIAMCQMIGYPGTQLISEEISKAVGKTPEEIDYLEKRIGTAYVISGFTSVTVLSIVVATIMAKIL</sequence>
<dbReference type="AlphaFoldDB" id="A0A1H2VX01"/>
<name>A0A1H2VX01_ACIFE</name>
<dbReference type="Proteomes" id="UP000182379">
    <property type="component" value="Unassembled WGS sequence"/>
</dbReference>
<feature type="transmembrane region" description="Helical" evidence="1">
    <location>
        <begin position="211"/>
        <end position="231"/>
    </location>
</feature>
<feature type="transmembrane region" description="Helical" evidence="1">
    <location>
        <begin position="60"/>
        <end position="81"/>
    </location>
</feature>
<feature type="transmembrane region" description="Helical" evidence="1">
    <location>
        <begin position="266"/>
        <end position="285"/>
    </location>
</feature>
<feature type="transmembrane region" description="Helical" evidence="1">
    <location>
        <begin position="371"/>
        <end position="392"/>
    </location>
</feature>
<evidence type="ECO:0000313" key="2">
    <source>
        <dbReference type="EMBL" id="SDW72767.1"/>
    </source>
</evidence>
<comment type="caution">
    <text evidence="2">The sequence shown here is derived from an EMBL/GenBank/DDBJ whole genome shotgun (WGS) entry which is preliminary data.</text>
</comment>
<gene>
    <name evidence="2" type="ORF">SAMN05216495_10522</name>
</gene>
<evidence type="ECO:0000313" key="3">
    <source>
        <dbReference type="Proteomes" id="UP000182379"/>
    </source>
</evidence>